<evidence type="ECO:0000259" key="1">
    <source>
        <dbReference type="Pfam" id="PF07879"/>
    </source>
</evidence>
<sequence length="173" mass="20866">MPNHRKMKKYSNRKIYDNLEKGYVDSREVLDFLEIGDLIEIFDNRTHQDITEDQLYRFLAYQDVESHHRITQNEYRAILKLGKGSLSGFVRYIFDNVDLSEHLSNIKFYSDEEMESIKIEAIEKQKREEEVRMKMFLEREARERGLTKEEEIAEWEKSIEPKRADSFHILNLL</sequence>
<accession>A0A2H0N725</accession>
<protein>
    <recommendedName>
        <fullName evidence="1">PHA accumulation regulator DNA-binding N-terminal domain-containing protein</fullName>
    </recommendedName>
</protein>
<gene>
    <name evidence="2" type="ORF">COV57_03125</name>
</gene>
<dbReference type="InterPro" id="IPR012909">
    <property type="entry name" value="PHA_DNA-bd_N"/>
</dbReference>
<organism evidence="2 3">
    <name type="scientific">Candidatus Liptonbacteria bacterium CG11_big_fil_rev_8_21_14_0_20_35_14</name>
    <dbReference type="NCBI Taxonomy" id="1974634"/>
    <lineage>
        <taxon>Bacteria</taxon>
        <taxon>Candidatus Liptoniibacteriota</taxon>
    </lineage>
</organism>
<evidence type="ECO:0000313" key="3">
    <source>
        <dbReference type="Proteomes" id="UP000229893"/>
    </source>
</evidence>
<evidence type="ECO:0000313" key="2">
    <source>
        <dbReference type="EMBL" id="PIR04688.1"/>
    </source>
</evidence>
<proteinExistence type="predicted"/>
<dbReference type="Pfam" id="PF07879">
    <property type="entry name" value="PHB_acc_N"/>
    <property type="match status" value="1"/>
</dbReference>
<dbReference type="EMBL" id="PCWO01000045">
    <property type="protein sequence ID" value="PIR04688.1"/>
    <property type="molecule type" value="Genomic_DNA"/>
</dbReference>
<dbReference type="AlphaFoldDB" id="A0A2H0N725"/>
<name>A0A2H0N725_9BACT</name>
<reference evidence="2 3" key="1">
    <citation type="submission" date="2017-09" db="EMBL/GenBank/DDBJ databases">
        <title>Depth-based differentiation of microbial function through sediment-hosted aquifers and enrichment of novel symbionts in the deep terrestrial subsurface.</title>
        <authorList>
            <person name="Probst A.J."/>
            <person name="Ladd B."/>
            <person name="Jarett J.K."/>
            <person name="Geller-Mcgrath D.E."/>
            <person name="Sieber C.M."/>
            <person name="Emerson J.B."/>
            <person name="Anantharaman K."/>
            <person name="Thomas B.C."/>
            <person name="Malmstrom R."/>
            <person name="Stieglmeier M."/>
            <person name="Klingl A."/>
            <person name="Woyke T."/>
            <person name="Ryan C.M."/>
            <person name="Banfield J.F."/>
        </authorList>
    </citation>
    <scope>NUCLEOTIDE SEQUENCE [LARGE SCALE GENOMIC DNA]</scope>
    <source>
        <strain evidence="2">CG11_big_fil_rev_8_21_14_0_20_35_14</strain>
    </source>
</reference>
<comment type="caution">
    <text evidence="2">The sequence shown here is derived from an EMBL/GenBank/DDBJ whole genome shotgun (WGS) entry which is preliminary data.</text>
</comment>
<feature type="domain" description="PHA accumulation regulator DNA-binding N-terminal" evidence="1">
    <location>
        <begin position="7"/>
        <end position="60"/>
    </location>
</feature>
<dbReference type="Proteomes" id="UP000229893">
    <property type="component" value="Unassembled WGS sequence"/>
</dbReference>